<accession>A0AA38XLL8</accession>
<evidence type="ECO:0000313" key="4">
    <source>
        <dbReference type="Proteomes" id="UP001172673"/>
    </source>
</evidence>
<evidence type="ECO:0000256" key="2">
    <source>
        <dbReference type="SAM" id="Phobius"/>
    </source>
</evidence>
<keyword evidence="2" id="KW-0812">Transmembrane</keyword>
<dbReference type="Proteomes" id="UP001172673">
    <property type="component" value="Unassembled WGS sequence"/>
</dbReference>
<feature type="compositionally biased region" description="Polar residues" evidence="1">
    <location>
        <begin position="98"/>
        <end position="107"/>
    </location>
</feature>
<keyword evidence="2" id="KW-0472">Membrane</keyword>
<sequence length="155" mass="17503">MVQYTPAPADLSQLNPIQRYLQKGELDARDFAYLFIFVLAYLAARPAIQRGIKWWMEDEDLRAGEQAQAEFLKAKLDPNVLRSSKAREAASIPENHADTTTGSSVDTKGNVMNRKTKDKSGTDALLDWDDLPARKPTEGDKTDVVSWMNKWSNEE</sequence>
<dbReference type="AlphaFoldDB" id="A0AA38XLL8"/>
<evidence type="ECO:0000313" key="3">
    <source>
        <dbReference type="EMBL" id="KAJ9615739.1"/>
    </source>
</evidence>
<keyword evidence="4" id="KW-1185">Reference proteome</keyword>
<feature type="transmembrane region" description="Helical" evidence="2">
    <location>
        <begin position="31"/>
        <end position="48"/>
    </location>
</feature>
<keyword evidence="2" id="KW-1133">Transmembrane helix</keyword>
<comment type="caution">
    <text evidence="3">The sequence shown here is derived from an EMBL/GenBank/DDBJ whole genome shotgun (WGS) entry which is preliminary data.</text>
</comment>
<organism evidence="3 4">
    <name type="scientific">Cladophialophora chaetospira</name>
    <dbReference type="NCBI Taxonomy" id="386627"/>
    <lineage>
        <taxon>Eukaryota</taxon>
        <taxon>Fungi</taxon>
        <taxon>Dikarya</taxon>
        <taxon>Ascomycota</taxon>
        <taxon>Pezizomycotina</taxon>
        <taxon>Eurotiomycetes</taxon>
        <taxon>Chaetothyriomycetidae</taxon>
        <taxon>Chaetothyriales</taxon>
        <taxon>Herpotrichiellaceae</taxon>
        <taxon>Cladophialophora</taxon>
    </lineage>
</organism>
<dbReference type="InterPro" id="IPR011431">
    <property type="entry name" value="Trafficking_Pga2"/>
</dbReference>
<dbReference type="EMBL" id="JAPDRK010000002">
    <property type="protein sequence ID" value="KAJ9615739.1"/>
    <property type="molecule type" value="Genomic_DNA"/>
</dbReference>
<proteinExistence type="predicted"/>
<feature type="region of interest" description="Disordered" evidence="1">
    <location>
        <begin position="84"/>
        <end position="142"/>
    </location>
</feature>
<dbReference type="Pfam" id="PF07543">
    <property type="entry name" value="PGA2"/>
    <property type="match status" value="1"/>
</dbReference>
<evidence type="ECO:0000256" key="1">
    <source>
        <dbReference type="SAM" id="MobiDB-lite"/>
    </source>
</evidence>
<protein>
    <submittedName>
        <fullName evidence="3">Uncharacterized protein</fullName>
    </submittedName>
</protein>
<reference evidence="3" key="1">
    <citation type="submission" date="2022-10" db="EMBL/GenBank/DDBJ databases">
        <title>Culturing micro-colonial fungi from biological soil crusts in the Mojave desert and describing Neophaeococcomyces mojavensis, and introducing the new genera and species Taxawa tesnikishii.</title>
        <authorList>
            <person name="Kurbessoian T."/>
            <person name="Stajich J.E."/>
        </authorList>
    </citation>
    <scope>NUCLEOTIDE SEQUENCE</scope>
    <source>
        <strain evidence="3">TK_41</strain>
    </source>
</reference>
<gene>
    <name evidence="3" type="ORF">H2200_001816</name>
</gene>
<name>A0AA38XLL8_9EURO</name>
<feature type="compositionally biased region" description="Basic and acidic residues" evidence="1">
    <location>
        <begin position="131"/>
        <end position="142"/>
    </location>
</feature>